<dbReference type="EMBL" id="JACJIP010000031">
    <property type="protein sequence ID" value="MBA9087501.1"/>
    <property type="molecule type" value="Genomic_DNA"/>
</dbReference>
<evidence type="ECO:0000256" key="1">
    <source>
        <dbReference type="SAM" id="Coils"/>
    </source>
</evidence>
<protein>
    <submittedName>
        <fullName evidence="2">Chromosome segregation ATPase</fullName>
    </submittedName>
</protein>
<comment type="caution">
    <text evidence="2">The sequence shown here is derived from an EMBL/GenBank/DDBJ whole genome shotgun (WGS) entry which is preliminary data.</text>
</comment>
<evidence type="ECO:0000313" key="2">
    <source>
        <dbReference type="EMBL" id="MBA9087501.1"/>
    </source>
</evidence>
<feature type="coiled-coil region" evidence="1">
    <location>
        <begin position="14"/>
        <end position="48"/>
    </location>
</feature>
<name>A0A7W3XTD8_9BACL</name>
<accession>A0A7W3XTD8</accession>
<dbReference type="RefSeq" id="WP_182538424.1">
    <property type="nucleotide sequence ID" value="NZ_JACJIP010000031.1"/>
</dbReference>
<reference evidence="2 3" key="1">
    <citation type="submission" date="2020-08" db="EMBL/GenBank/DDBJ databases">
        <title>Genomic Encyclopedia of Type Strains, Phase III (KMG-III): the genomes of soil and plant-associated and newly described type strains.</title>
        <authorList>
            <person name="Whitman W."/>
        </authorList>
    </citation>
    <scope>NUCLEOTIDE SEQUENCE [LARGE SCALE GENOMIC DNA]</scope>
    <source>
        <strain evidence="2 3">CECT 8693</strain>
    </source>
</reference>
<gene>
    <name evidence="2" type="ORF">FHR92_003986</name>
</gene>
<sequence length="107" mass="12571">MSENTQIQVFEQQHLQLFKKIADISKAKKQLEEQETKVKQELEEAMNAYDIKSIDNQFIKITRVKESISTTVDLKALKEKEPKLYDELLEDYPKTTSKKAYLTFKAK</sequence>
<organism evidence="2 3">
    <name type="scientific">Fontibacillus solani</name>
    <dbReference type="NCBI Taxonomy" id="1572857"/>
    <lineage>
        <taxon>Bacteria</taxon>
        <taxon>Bacillati</taxon>
        <taxon>Bacillota</taxon>
        <taxon>Bacilli</taxon>
        <taxon>Bacillales</taxon>
        <taxon>Paenibacillaceae</taxon>
        <taxon>Fontibacillus</taxon>
    </lineage>
</organism>
<proteinExistence type="predicted"/>
<dbReference type="AlphaFoldDB" id="A0A7W3XTD8"/>
<keyword evidence="3" id="KW-1185">Reference proteome</keyword>
<evidence type="ECO:0000313" key="3">
    <source>
        <dbReference type="Proteomes" id="UP000567067"/>
    </source>
</evidence>
<dbReference type="Proteomes" id="UP000567067">
    <property type="component" value="Unassembled WGS sequence"/>
</dbReference>
<keyword evidence="1" id="KW-0175">Coiled coil</keyword>